<reference evidence="10 11" key="1">
    <citation type="submission" date="2015-02" db="EMBL/GenBank/DDBJ databases">
        <title>Draft Genome Sequences of Two Closely-Related Aflatoxigenic Aspergillus Species Obtained from the Cote d'Ivoire.</title>
        <authorList>
            <person name="Moore G.G."/>
            <person name="Beltz S.B."/>
            <person name="Mack B.M."/>
        </authorList>
    </citation>
    <scope>NUCLEOTIDE SEQUENCE [LARGE SCALE GENOMIC DNA]</scope>
    <source>
        <strain evidence="10 11">SRRC1432</strain>
    </source>
</reference>
<evidence type="ECO:0000256" key="5">
    <source>
        <dbReference type="ARBA" id="ARBA00022691"/>
    </source>
</evidence>
<dbReference type="GO" id="GO:0008650">
    <property type="term" value="F:rRNA (uridine-2'-O-)-methyltransferase activity"/>
    <property type="evidence" value="ECO:0007669"/>
    <property type="project" value="TreeGrafter"/>
</dbReference>
<dbReference type="EMBL" id="JYKN01001324">
    <property type="protein sequence ID" value="KKK20927.1"/>
    <property type="molecule type" value="Genomic_DNA"/>
</dbReference>
<organism evidence="10 11">
    <name type="scientific">Aspergillus ochraceoroseus</name>
    <dbReference type="NCBI Taxonomy" id="138278"/>
    <lineage>
        <taxon>Eukaryota</taxon>
        <taxon>Fungi</taxon>
        <taxon>Dikarya</taxon>
        <taxon>Ascomycota</taxon>
        <taxon>Pezizomycotina</taxon>
        <taxon>Eurotiomycetes</taxon>
        <taxon>Eurotiomycetidae</taxon>
        <taxon>Eurotiales</taxon>
        <taxon>Aspergillaceae</taxon>
        <taxon>Aspergillus</taxon>
        <taxon>Aspergillus subgen. Nidulantes</taxon>
    </lineage>
</organism>
<keyword evidence="11" id="KW-1185">Reference proteome</keyword>
<dbReference type="GO" id="GO:0005739">
    <property type="term" value="C:mitochondrion"/>
    <property type="evidence" value="ECO:0007669"/>
    <property type="project" value="TreeGrafter"/>
</dbReference>
<feature type="domain" description="Ribosomal RNA methyltransferase FtsJ" evidence="9">
    <location>
        <begin position="505"/>
        <end position="533"/>
    </location>
</feature>
<evidence type="ECO:0000256" key="3">
    <source>
        <dbReference type="ARBA" id="ARBA00022603"/>
    </source>
</evidence>
<sequence>MELLAEELEFTVEDYRMTLTTARYETEYDRVLARTAQLLDTEHNRIQCMEQLLLQIENESLRLRLDQKNQELVRVIKAESDTRLQLVDTSKELDRLQGVIQVSSREIDNLHRELASSDGASLQSKTLQVENIRLSKDLSNAQLEVERLNSQNTSYQTLLGEKQALTRQLNTLEVQLENEKRAHERTLAKGSQQMEEISSLSSKLEEIRRELEITRRQKGAGHLNNREIVAQQMTTDDTVEGVRKKAVPLEGRHEEASQDYQGRQEAWGIGKQKSFTGKTSVVPLQKPATRPQSELTIATPGAVQAQEQQKRHTTLPGAISSFSITPFLNRTTGLQDSTMSSDDELDELQTVGQNIQQIDLPGGNEQSQRATTQFLQLKSPVARQIYKTGNQGASKTGQEGKGRNGKKPRLLDSPPTGDVDGHAIFQSRLAGQKPAPSRKRKLGLQRDRSLFEEEEEEDMIALQDTKKPGRKLAGTGQTNVSGNRRWQARQSKDRFTREAAVQGLKSRAAFKLLQIDDKFRIFESGQTVVDLGIIRYRDMLLDHGLKCVNWKSPKRSSPADFFQGRTDENPTERQAYVQEFVRDPQRGRPYSKGSDVDTHMTGESVVDTNNHRLSETSDNGPHGGSDILRTVDVVLSDMSAPWMMNTSGVSFKDHAGSMDLCRAALQFGYEVLRAGGHFVCKFYQGIEDKDLEMQLKALFQKVHRLKPESSRSESKEAYFIGLGRKAKVEKHEVFEGL</sequence>
<protein>
    <recommendedName>
        <fullName evidence="6">rRNA methyltransferase 2, mitochondrial</fullName>
    </recommendedName>
</protein>
<evidence type="ECO:0000256" key="2">
    <source>
        <dbReference type="ARBA" id="ARBA00022552"/>
    </source>
</evidence>
<dbReference type="PANTHER" id="PTHR10920:SF18">
    <property type="entry name" value="RRNA METHYLTRANSFERASE 2, MITOCHONDRIAL"/>
    <property type="match status" value="1"/>
</dbReference>
<keyword evidence="4" id="KW-0808">Transferase</keyword>
<feature type="region of interest" description="Disordered" evidence="8">
    <location>
        <begin position="582"/>
        <end position="603"/>
    </location>
</feature>
<dbReference type="Proteomes" id="UP000034947">
    <property type="component" value="Unassembled WGS sequence"/>
</dbReference>
<accession>A0A0F8XBD3</accession>
<dbReference type="Pfam" id="PF01728">
    <property type="entry name" value="FtsJ"/>
    <property type="match status" value="2"/>
</dbReference>
<evidence type="ECO:0000313" key="10">
    <source>
        <dbReference type="EMBL" id="KKK20927.1"/>
    </source>
</evidence>
<dbReference type="SUPFAM" id="SSF53335">
    <property type="entry name" value="S-adenosyl-L-methionine-dependent methyltransferases"/>
    <property type="match status" value="1"/>
</dbReference>
<dbReference type="InterPro" id="IPR002877">
    <property type="entry name" value="RNA_MeTrfase_FtsJ_dom"/>
</dbReference>
<dbReference type="InterPro" id="IPR029063">
    <property type="entry name" value="SAM-dependent_MTases_sf"/>
</dbReference>
<dbReference type="VEuPathDB" id="FungiDB:P175DRAFT_0460674"/>
<gene>
    <name evidence="10" type="ORF">AOCH_001171</name>
</gene>
<evidence type="ECO:0000313" key="11">
    <source>
        <dbReference type="Proteomes" id="UP000034947"/>
    </source>
</evidence>
<dbReference type="OrthoDB" id="20105at2759"/>
<keyword evidence="7" id="KW-0175">Coiled coil</keyword>
<keyword evidence="3" id="KW-0489">Methyltransferase</keyword>
<name>A0A0F8XBD3_9EURO</name>
<evidence type="ECO:0000256" key="4">
    <source>
        <dbReference type="ARBA" id="ARBA00022679"/>
    </source>
</evidence>
<keyword evidence="2" id="KW-0698">rRNA processing</keyword>
<evidence type="ECO:0000256" key="6">
    <source>
        <dbReference type="ARBA" id="ARBA00041184"/>
    </source>
</evidence>
<dbReference type="Gene3D" id="3.40.50.150">
    <property type="entry name" value="Vaccinia Virus protein VP39"/>
    <property type="match status" value="1"/>
</dbReference>
<feature type="compositionally biased region" description="Polar residues" evidence="8">
    <location>
        <begin position="475"/>
        <end position="484"/>
    </location>
</feature>
<evidence type="ECO:0000256" key="1">
    <source>
        <dbReference type="ARBA" id="ARBA00009258"/>
    </source>
</evidence>
<comment type="caution">
    <text evidence="10">The sequence shown here is derived from an EMBL/GenBank/DDBJ whole genome shotgun (WGS) entry which is preliminary data.</text>
</comment>
<feature type="domain" description="Ribosomal RNA methyltransferase FtsJ" evidence="9">
    <location>
        <begin position="618"/>
        <end position="724"/>
    </location>
</feature>
<feature type="region of interest" description="Disordered" evidence="8">
    <location>
        <begin position="388"/>
        <end position="494"/>
    </location>
</feature>
<evidence type="ECO:0000256" key="7">
    <source>
        <dbReference type="SAM" id="Coils"/>
    </source>
</evidence>
<dbReference type="AlphaFoldDB" id="A0A0F8XBD3"/>
<keyword evidence="5" id="KW-0949">S-adenosyl-L-methionine</keyword>
<dbReference type="InterPro" id="IPR050082">
    <property type="entry name" value="RNA_methyltr_RlmE"/>
</dbReference>
<evidence type="ECO:0000259" key="9">
    <source>
        <dbReference type="Pfam" id="PF01728"/>
    </source>
</evidence>
<feature type="compositionally biased region" description="Polar residues" evidence="8">
    <location>
        <begin position="388"/>
        <end position="397"/>
    </location>
</feature>
<feature type="coiled-coil region" evidence="7">
    <location>
        <begin position="39"/>
        <end position="217"/>
    </location>
</feature>
<dbReference type="PANTHER" id="PTHR10920">
    <property type="entry name" value="RIBOSOMAL RNA METHYLTRANSFERASE"/>
    <property type="match status" value="1"/>
</dbReference>
<evidence type="ECO:0000256" key="8">
    <source>
        <dbReference type="SAM" id="MobiDB-lite"/>
    </source>
</evidence>
<proteinExistence type="inferred from homology"/>
<comment type="similarity">
    <text evidence="1">Belongs to the class I-like SAM-binding methyltransferase superfamily. RNA methyltransferase RlmE family.</text>
</comment>